<dbReference type="Proteomes" id="UP000805193">
    <property type="component" value="Unassembled WGS sequence"/>
</dbReference>
<evidence type="ECO:0000313" key="1">
    <source>
        <dbReference type="EMBL" id="KAG0416229.1"/>
    </source>
</evidence>
<evidence type="ECO:0000313" key="2">
    <source>
        <dbReference type="Proteomes" id="UP000805193"/>
    </source>
</evidence>
<keyword evidence="2" id="KW-1185">Reference proteome</keyword>
<name>A0AC60P9W4_IXOPE</name>
<dbReference type="EMBL" id="JABSTQ010010969">
    <property type="protein sequence ID" value="KAG0416229.1"/>
    <property type="molecule type" value="Genomic_DNA"/>
</dbReference>
<reference evidence="1 2" key="1">
    <citation type="journal article" date="2020" name="Cell">
        <title>Large-Scale Comparative Analyses of Tick Genomes Elucidate Their Genetic Diversity and Vector Capacities.</title>
        <authorList>
            <consortium name="Tick Genome and Microbiome Consortium (TIGMIC)"/>
            <person name="Jia N."/>
            <person name="Wang J."/>
            <person name="Shi W."/>
            <person name="Du L."/>
            <person name="Sun Y."/>
            <person name="Zhan W."/>
            <person name="Jiang J.F."/>
            <person name="Wang Q."/>
            <person name="Zhang B."/>
            <person name="Ji P."/>
            <person name="Bell-Sakyi L."/>
            <person name="Cui X.M."/>
            <person name="Yuan T.T."/>
            <person name="Jiang B.G."/>
            <person name="Yang W.F."/>
            <person name="Lam T.T."/>
            <person name="Chang Q.C."/>
            <person name="Ding S.J."/>
            <person name="Wang X.J."/>
            <person name="Zhu J.G."/>
            <person name="Ruan X.D."/>
            <person name="Zhao L."/>
            <person name="Wei J.T."/>
            <person name="Ye R.Z."/>
            <person name="Que T.C."/>
            <person name="Du C.H."/>
            <person name="Zhou Y.H."/>
            <person name="Cheng J.X."/>
            <person name="Dai P.F."/>
            <person name="Guo W.B."/>
            <person name="Han X.H."/>
            <person name="Huang E.J."/>
            <person name="Li L.F."/>
            <person name="Wei W."/>
            <person name="Gao Y.C."/>
            <person name="Liu J.Z."/>
            <person name="Shao H.Z."/>
            <person name="Wang X."/>
            <person name="Wang C.C."/>
            <person name="Yang T.C."/>
            <person name="Huo Q.B."/>
            <person name="Li W."/>
            <person name="Chen H.Y."/>
            <person name="Chen S.E."/>
            <person name="Zhou L.G."/>
            <person name="Ni X.B."/>
            <person name="Tian J.H."/>
            <person name="Sheng Y."/>
            <person name="Liu T."/>
            <person name="Pan Y.S."/>
            <person name="Xia L.Y."/>
            <person name="Li J."/>
            <person name="Zhao F."/>
            <person name="Cao W.C."/>
        </authorList>
    </citation>
    <scope>NUCLEOTIDE SEQUENCE [LARGE SCALE GENOMIC DNA]</scope>
    <source>
        <strain evidence="1">Iper-2018</strain>
    </source>
</reference>
<proteinExistence type="predicted"/>
<protein>
    <submittedName>
        <fullName evidence="1">Uncharacterized protein</fullName>
    </submittedName>
</protein>
<accession>A0AC60P9W4</accession>
<comment type="caution">
    <text evidence="1">The sequence shown here is derived from an EMBL/GenBank/DDBJ whole genome shotgun (WGS) entry which is preliminary data.</text>
</comment>
<organism evidence="1 2">
    <name type="scientific">Ixodes persulcatus</name>
    <name type="common">Taiga tick</name>
    <dbReference type="NCBI Taxonomy" id="34615"/>
    <lineage>
        <taxon>Eukaryota</taxon>
        <taxon>Metazoa</taxon>
        <taxon>Ecdysozoa</taxon>
        <taxon>Arthropoda</taxon>
        <taxon>Chelicerata</taxon>
        <taxon>Arachnida</taxon>
        <taxon>Acari</taxon>
        <taxon>Parasitiformes</taxon>
        <taxon>Ixodida</taxon>
        <taxon>Ixodoidea</taxon>
        <taxon>Ixodidae</taxon>
        <taxon>Ixodinae</taxon>
        <taxon>Ixodes</taxon>
    </lineage>
</organism>
<sequence>MEAFQVSAGPGGLKYLQHHGGVRLMAAVSSIAVANHLVAQGHLMLGNMVVPLEPVGAQLLHVSIYRLPPYVTERAVAQALSTVRKKVEAHFHGVGKLRRTDTSPLVKREPAGDKLPLDTMTENEASINVIQKEDGRLGLSLNAARCCSLHWSGCSPVGLGCSQFLVNGTPIPVIRDIEAFA</sequence>
<gene>
    <name evidence="1" type="ORF">HPB47_006590</name>
</gene>